<reference evidence="1 2" key="1">
    <citation type="submission" date="2017-09" db="EMBL/GenBank/DDBJ databases">
        <title>Complete genome sequence of Oxytococcus suis strain ZY16052.</title>
        <authorList>
            <person name="Li F."/>
        </authorList>
    </citation>
    <scope>NUCLEOTIDE SEQUENCE [LARGE SCALE GENOMIC DNA]</scope>
    <source>
        <strain evidence="1 2">ZY16052</strain>
    </source>
</reference>
<organism evidence="1 2">
    <name type="scientific">Suicoccus acidiformans</name>
    <dbReference type="NCBI Taxonomy" id="2036206"/>
    <lineage>
        <taxon>Bacteria</taxon>
        <taxon>Bacillati</taxon>
        <taxon>Bacillota</taxon>
        <taxon>Bacilli</taxon>
        <taxon>Lactobacillales</taxon>
        <taxon>Aerococcaceae</taxon>
        <taxon>Suicoccus</taxon>
    </lineage>
</organism>
<dbReference type="OrthoDB" id="103089at2"/>
<proteinExistence type="predicted"/>
<protein>
    <recommendedName>
        <fullName evidence="3">Mannose-6-phosphate isomerase</fullName>
    </recommendedName>
</protein>
<sequence>MKSQQELTEVLNKAAEEDNLVGTNIRNEEKLVEETFERNDGIFRMFPSFVPRRFGKAGKRLKLHPDDYFVFGMHRGSITERWFSSTIAAQNGKEAKADEGLSYVSVGFDTDDKFSLKYAVEVLQDKLVGQELWNEYNGWPMYSKFFDNLNPLFHHLHLGFEDAAKVGKLGKPEAYFFPPQLNNHFGESGYTYFGFDPDTDPEEVKERIRKFATDDTRITELSRAYRIELGTGWYTAPGVIHAPASVLTYEPQWNSDVNSVFENTVSGEIYPPEMLDEELPEDQQGNIDAVFDLLDWEKNVDPHYKASNFRPPITETDTDAYKQEWITYGNEYFSAKQLTVYPGQTVTISDGAAYGCIVIQGYGQFGNYKAESPTLLRFGQQSSDEFFVSHDKATTGVEITNNSDVEPLVILKHFGPNCPNVPKV</sequence>
<evidence type="ECO:0008006" key="3">
    <source>
        <dbReference type="Google" id="ProtNLM"/>
    </source>
</evidence>
<evidence type="ECO:0000313" key="1">
    <source>
        <dbReference type="EMBL" id="AXY26693.1"/>
    </source>
</evidence>
<name>A0A347WNN6_9LACT</name>
<dbReference type="AlphaFoldDB" id="A0A347WNN6"/>
<dbReference type="EMBL" id="CP023434">
    <property type="protein sequence ID" value="AXY26693.1"/>
    <property type="molecule type" value="Genomic_DNA"/>
</dbReference>
<accession>A0A347WNN6</accession>
<dbReference type="InterPro" id="IPR011051">
    <property type="entry name" value="RmlC_Cupin_sf"/>
</dbReference>
<dbReference type="InterPro" id="IPR014710">
    <property type="entry name" value="RmlC-like_jellyroll"/>
</dbReference>
<gene>
    <name evidence="1" type="ORF">CL176_02315</name>
</gene>
<dbReference type="SUPFAM" id="SSF51182">
    <property type="entry name" value="RmlC-like cupins"/>
    <property type="match status" value="1"/>
</dbReference>
<dbReference type="Proteomes" id="UP000263232">
    <property type="component" value="Chromosome"/>
</dbReference>
<dbReference type="KEGG" id="abae:CL176_02315"/>
<dbReference type="Gene3D" id="2.60.120.10">
    <property type="entry name" value="Jelly Rolls"/>
    <property type="match status" value="1"/>
</dbReference>
<keyword evidence="2" id="KW-1185">Reference proteome</keyword>
<evidence type="ECO:0000313" key="2">
    <source>
        <dbReference type="Proteomes" id="UP000263232"/>
    </source>
</evidence>